<dbReference type="InterPro" id="IPR017972">
    <property type="entry name" value="Cyt_P450_CS"/>
</dbReference>
<dbReference type="GO" id="GO:0016712">
    <property type="term" value="F:oxidoreductase activity, acting on paired donors, with incorporation or reduction of molecular oxygen, reduced flavin or flavoprotein as one donor, and incorporation of one atom of oxygen"/>
    <property type="evidence" value="ECO:0007669"/>
    <property type="project" value="InterPro"/>
</dbReference>
<evidence type="ECO:0000256" key="11">
    <source>
        <dbReference type="RuleBase" id="RU000461"/>
    </source>
</evidence>
<dbReference type="AlphaFoldDB" id="A0A8B9L2P9"/>
<evidence type="ECO:0000256" key="12">
    <source>
        <dbReference type="SAM" id="Phobius"/>
    </source>
</evidence>
<reference evidence="14" key="2">
    <citation type="submission" date="2025-05" db="UniProtKB">
        <authorList>
            <consortium name="Ensembl"/>
        </authorList>
    </citation>
    <scope>IDENTIFICATION</scope>
</reference>
<dbReference type="KEGG" id="amex:103035664"/>
<evidence type="ECO:0000256" key="5">
    <source>
        <dbReference type="ARBA" id="ARBA00022723"/>
    </source>
</evidence>
<dbReference type="GO" id="GO:0016020">
    <property type="term" value="C:membrane"/>
    <property type="evidence" value="ECO:0007669"/>
    <property type="project" value="UniProtKB-SubCell"/>
</dbReference>
<dbReference type="GO" id="GO:0005737">
    <property type="term" value="C:cytoplasm"/>
    <property type="evidence" value="ECO:0007669"/>
    <property type="project" value="TreeGrafter"/>
</dbReference>
<keyword evidence="8 11" id="KW-0503">Monooxygenase</keyword>
<gene>
    <name evidence="14" type="primary">LOC103035664</name>
    <name evidence="13" type="synonym">CYP2C11</name>
    <name evidence="13" type="ORF">AMEX_G16356</name>
</gene>
<evidence type="ECO:0000313" key="16">
    <source>
        <dbReference type="Proteomes" id="UP000752171"/>
    </source>
</evidence>
<sequence>MESVLRYLDCTSVCLALVVGLLSLFVLEIFRMNSSRNQSPPGPKPLPFLGNLPQFIKDPMTYIRSMPKYGELCSMYLGRNPTIVLNTMQIAKEAFVQNGAVFSGRPSMPLTRWLNKGYGIVMAPYSNSWRQQRRFALHTLRDFGLGKKTVEKRVAEEARYLIKEMLKEEGKPFYPSHPIMNAVSNIICSIIFGDRFDYGDKRFAKLLDILNDNVRLVGSPLAQIFNLLPFMKHFPGPHQKVWENDVALKEFIFEVVEEHRKTLDQENLRDFIDAYLVEMIKQESNEDSTFHKENMLRSITDLFGAGTETTANTLRWGLIYMMDNPDVQERCHEEIVRVLGFDRFPSTNDRSHLPYTYATVHEIQRNANIAPLGVMHTTTQPTQLQGFHIPAGTDIVPNLTAILNDQEHWKYPDMFNPENFLDEKGQFCKNDSFLAFSLGPRVCLGETLARTELFIFFTSLLQQLRFSWPPGASSPNKRGTAGIVRTTLPFNTICRSRETSH</sequence>
<dbReference type="FunFam" id="1.10.630.10:FF:000004">
    <property type="entry name" value="cytochrome P450 2D15 isoform X1"/>
    <property type="match status" value="1"/>
</dbReference>
<dbReference type="GO" id="GO:0005506">
    <property type="term" value="F:iron ion binding"/>
    <property type="evidence" value="ECO:0007669"/>
    <property type="project" value="InterPro"/>
</dbReference>
<dbReference type="PANTHER" id="PTHR24300:SF326">
    <property type="entry name" value="CYTOCHROME P450-RELATED"/>
    <property type="match status" value="1"/>
</dbReference>
<evidence type="ECO:0000256" key="10">
    <source>
        <dbReference type="PIRSR" id="PIRSR602401-1"/>
    </source>
</evidence>
<dbReference type="InterPro" id="IPR001128">
    <property type="entry name" value="Cyt_P450"/>
</dbReference>
<evidence type="ECO:0000256" key="6">
    <source>
        <dbReference type="ARBA" id="ARBA00023002"/>
    </source>
</evidence>
<organism evidence="14 15">
    <name type="scientific">Astyanax mexicanus</name>
    <name type="common">Blind cave fish</name>
    <name type="synonym">Astyanax fasciatus mexicanus</name>
    <dbReference type="NCBI Taxonomy" id="7994"/>
    <lineage>
        <taxon>Eukaryota</taxon>
        <taxon>Metazoa</taxon>
        <taxon>Chordata</taxon>
        <taxon>Craniata</taxon>
        <taxon>Vertebrata</taxon>
        <taxon>Euteleostomi</taxon>
        <taxon>Actinopterygii</taxon>
        <taxon>Neopterygii</taxon>
        <taxon>Teleostei</taxon>
        <taxon>Ostariophysi</taxon>
        <taxon>Characiformes</taxon>
        <taxon>Characoidei</taxon>
        <taxon>Acestrorhamphidae</taxon>
        <taxon>Acestrorhamphinae</taxon>
        <taxon>Astyanax</taxon>
    </lineage>
</organism>
<keyword evidence="6 11" id="KW-0560">Oxidoreductase</keyword>
<dbReference type="PRINTS" id="PR00463">
    <property type="entry name" value="EP450I"/>
</dbReference>
<accession>A0A8B9L2P9</accession>
<dbReference type="PROSITE" id="PS00086">
    <property type="entry name" value="CYTOCHROME_P450"/>
    <property type="match status" value="1"/>
</dbReference>
<dbReference type="Pfam" id="PF00067">
    <property type="entry name" value="p450"/>
    <property type="match status" value="1"/>
</dbReference>
<evidence type="ECO:0000256" key="9">
    <source>
        <dbReference type="ARBA" id="ARBA00023136"/>
    </source>
</evidence>
<dbReference type="GO" id="GO:0006805">
    <property type="term" value="P:xenobiotic metabolic process"/>
    <property type="evidence" value="ECO:0007669"/>
    <property type="project" value="TreeGrafter"/>
</dbReference>
<evidence type="ECO:0000256" key="3">
    <source>
        <dbReference type="ARBA" id="ARBA00010617"/>
    </source>
</evidence>
<evidence type="ECO:0000256" key="4">
    <source>
        <dbReference type="ARBA" id="ARBA00022617"/>
    </source>
</evidence>
<dbReference type="CDD" id="cd11026">
    <property type="entry name" value="CYP2"/>
    <property type="match status" value="1"/>
</dbReference>
<evidence type="ECO:0000313" key="15">
    <source>
        <dbReference type="Proteomes" id="UP000694621"/>
    </source>
</evidence>
<evidence type="ECO:0000256" key="8">
    <source>
        <dbReference type="ARBA" id="ARBA00023033"/>
    </source>
</evidence>
<dbReference type="GO" id="GO:0006082">
    <property type="term" value="P:organic acid metabolic process"/>
    <property type="evidence" value="ECO:0007669"/>
    <property type="project" value="TreeGrafter"/>
</dbReference>
<dbReference type="InterPro" id="IPR002401">
    <property type="entry name" value="Cyt_P450_E_grp-I"/>
</dbReference>
<feature type="transmembrane region" description="Helical" evidence="12">
    <location>
        <begin position="6"/>
        <end position="27"/>
    </location>
</feature>
<reference evidence="13 16" key="1">
    <citation type="submission" date="2021-07" db="EMBL/GenBank/DDBJ databases">
        <authorList>
            <person name="Imarazene B."/>
            <person name="Zahm M."/>
            <person name="Klopp C."/>
            <person name="Cabau C."/>
            <person name="Beille S."/>
            <person name="Jouanno E."/>
            <person name="Castinel A."/>
            <person name="Lluch J."/>
            <person name="Gil L."/>
            <person name="Kuchtly C."/>
            <person name="Lopez Roques C."/>
            <person name="Donnadieu C."/>
            <person name="Parrinello H."/>
            <person name="Journot L."/>
            <person name="Du K."/>
            <person name="Schartl M."/>
            <person name="Retaux S."/>
            <person name="Guiguen Y."/>
        </authorList>
    </citation>
    <scope>NUCLEOTIDE SEQUENCE [LARGE SCALE GENOMIC DNA]</scope>
    <source>
        <strain evidence="13">Pach_M1</strain>
        <tissue evidence="13">Testis</tissue>
    </source>
</reference>
<dbReference type="GeneID" id="103035664"/>
<evidence type="ECO:0000256" key="1">
    <source>
        <dbReference type="ARBA" id="ARBA00001971"/>
    </source>
</evidence>
<keyword evidence="7 10" id="KW-0408">Iron</keyword>
<keyword evidence="12" id="KW-1133">Transmembrane helix</keyword>
<comment type="similarity">
    <text evidence="3 11">Belongs to the cytochrome P450 family.</text>
</comment>
<evidence type="ECO:0000313" key="14">
    <source>
        <dbReference type="Ensembl" id="ENSAMXP00005045168.1"/>
    </source>
</evidence>
<keyword evidence="9 12" id="KW-0472">Membrane</keyword>
<dbReference type="Ensembl" id="ENSAMXT00005049090.1">
    <property type="protein sequence ID" value="ENSAMXP00005045168.1"/>
    <property type="gene ID" value="ENSAMXG00005020929.1"/>
</dbReference>
<keyword evidence="4 10" id="KW-0349">Heme</keyword>
<keyword evidence="5 10" id="KW-0479">Metal-binding</keyword>
<evidence type="ECO:0000313" key="13">
    <source>
        <dbReference type="EMBL" id="KAG9269333.1"/>
    </source>
</evidence>
<dbReference type="InterPro" id="IPR036396">
    <property type="entry name" value="Cyt_P450_sf"/>
</dbReference>
<dbReference type="PANTHER" id="PTHR24300">
    <property type="entry name" value="CYTOCHROME P450 508A4-RELATED"/>
    <property type="match status" value="1"/>
</dbReference>
<dbReference type="PRINTS" id="PR00385">
    <property type="entry name" value="P450"/>
</dbReference>
<evidence type="ECO:0000256" key="2">
    <source>
        <dbReference type="ARBA" id="ARBA00004370"/>
    </source>
</evidence>
<dbReference type="PRINTS" id="PR01686">
    <property type="entry name" value="EP450ICYP2D"/>
</dbReference>
<evidence type="ECO:0000256" key="7">
    <source>
        <dbReference type="ARBA" id="ARBA00023004"/>
    </source>
</evidence>
<dbReference type="SUPFAM" id="SSF48264">
    <property type="entry name" value="Cytochrome P450"/>
    <property type="match status" value="1"/>
</dbReference>
<dbReference type="Proteomes" id="UP000752171">
    <property type="component" value="Unassembled WGS sequence"/>
</dbReference>
<dbReference type="InterPro" id="IPR050182">
    <property type="entry name" value="Cytochrome_P450_fam2"/>
</dbReference>
<dbReference type="GO" id="GO:0020037">
    <property type="term" value="F:heme binding"/>
    <property type="evidence" value="ECO:0007669"/>
    <property type="project" value="InterPro"/>
</dbReference>
<feature type="binding site" description="axial binding residue" evidence="10">
    <location>
        <position position="443"/>
    </location>
    <ligand>
        <name>heme</name>
        <dbReference type="ChEBI" id="CHEBI:30413"/>
    </ligand>
    <ligandPart>
        <name>Fe</name>
        <dbReference type="ChEBI" id="CHEBI:18248"/>
    </ligandPart>
</feature>
<protein>
    <submittedName>
        <fullName evidence="13 14">Cytochrome P450 2C5-like</fullName>
    </submittedName>
</protein>
<dbReference type="Proteomes" id="UP000694621">
    <property type="component" value="Unplaced"/>
</dbReference>
<comment type="subcellular location">
    <subcellularLocation>
        <location evidence="2">Membrane</location>
    </subcellularLocation>
</comment>
<dbReference type="InterPro" id="IPR008069">
    <property type="entry name" value="Cyt_P450_E_grp-I_CYP2D-like"/>
</dbReference>
<comment type="cofactor">
    <cofactor evidence="1 10">
        <name>heme</name>
        <dbReference type="ChEBI" id="CHEBI:30413"/>
    </cofactor>
</comment>
<proteinExistence type="inferred from homology"/>
<dbReference type="Gene3D" id="1.10.630.10">
    <property type="entry name" value="Cytochrome P450"/>
    <property type="match status" value="1"/>
</dbReference>
<keyword evidence="12" id="KW-0812">Transmembrane</keyword>
<name>A0A8B9L2P9_ASTMX</name>
<dbReference type="EMBL" id="JAICCE010000013">
    <property type="protein sequence ID" value="KAG9269333.1"/>
    <property type="molecule type" value="Genomic_DNA"/>
</dbReference>